<evidence type="ECO:0000256" key="5">
    <source>
        <dbReference type="ARBA" id="ARBA00037974"/>
    </source>
</evidence>
<keyword evidence="7" id="KW-0032">Aminotransferase</keyword>
<evidence type="ECO:0000259" key="6">
    <source>
        <dbReference type="Pfam" id="PF00155"/>
    </source>
</evidence>
<evidence type="ECO:0000256" key="2">
    <source>
        <dbReference type="ARBA" id="ARBA00012224"/>
    </source>
</evidence>
<dbReference type="InterPro" id="IPR015421">
    <property type="entry name" value="PyrdxlP-dep_Trfase_major"/>
</dbReference>
<proteinExistence type="inferred from homology"/>
<evidence type="ECO:0000256" key="4">
    <source>
        <dbReference type="ARBA" id="ARBA00023239"/>
    </source>
</evidence>
<dbReference type="GO" id="GO:0030170">
    <property type="term" value="F:pyridoxal phosphate binding"/>
    <property type="evidence" value="ECO:0007669"/>
    <property type="project" value="InterPro"/>
</dbReference>
<dbReference type="InterPro" id="IPR004839">
    <property type="entry name" value="Aminotransferase_I/II_large"/>
</dbReference>
<dbReference type="AlphaFoldDB" id="A0AAP2CT17"/>
<dbReference type="Gene3D" id="3.90.1150.10">
    <property type="entry name" value="Aspartate Aminotransferase, domain 1"/>
    <property type="match status" value="1"/>
</dbReference>
<organism evidence="7 8">
    <name type="scientific">Harenicola maris</name>
    <dbReference type="NCBI Taxonomy" id="2841044"/>
    <lineage>
        <taxon>Bacteria</taxon>
        <taxon>Pseudomonadati</taxon>
        <taxon>Pseudomonadota</taxon>
        <taxon>Alphaproteobacteria</taxon>
        <taxon>Rhodobacterales</taxon>
        <taxon>Paracoccaceae</taxon>
        <taxon>Harenicola</taxon>
    </lineage>
</organism>
<dbReference type="Proteomes" id="UP001315686">
    <property type="component" value="Unassembled WGS sequence"/>
</dbReference>
<dbReference type="Pfam" id="PF00155">
    <property type="entry name" value="Aminotran_1_2"/>
    <property type="match status" value="1"/>
</dbReference>
<evidence type="ECO:0000256" key="3">
    <source>
        <dbReference type="ARBA" id="ARBA00022898"/>
    </source>
</evidence>
<dbReference type="InterPro" id="IPR051798">
    <property type="entry name" value="Class-II_PLP-Dep_Aminotrans"/>
</dbReference>
<dbReference type="RefSeq" id="WP_327795738.1">
    <property type="nucleotide sequence ID" value="NZ_JADQAZ010000005.1"/>
</dbReference>
<dbReference type="SUPFAM" id="SSF53383">
    <property type="entry name" value="PLP-dependent transferases"/>
    <property type="match status" value="1"/>
</dbReference>
<dbReference type="InterPro" id="IPR027619">
    <property type="entry name" value="C-S_lyase_PatB-like"/>
</dbReference>
<dbReference type="InterPro" id="IPR015424">
    <property type="entry name" value="PyrdxlP-dep_Trfase"/>
</dbReference>
<dbReference type="NCBIfam" id="TIGR04350">
    <property type="entry name" value="C_S_lyase_PatB"/>
    <property type="match status" value="1"/>
</dbReference>
<keyword evidence="7" id="KW-0808">Transferase</keyword>
<dbReference type="GO" id="GO:0047804">
    <property type="term" value="F:cysteine-S-conjugate beta-lyase activity"/>
    <property type="evidence" value="ECO:0007669"/>
    <property type="project" value="UniProtKB-EC"/>
</dbReference>
<evidence type="ECO:0000313" key="8">
    <source>
        <dbReference type="Proteomes" id="UP001315686"/>
    </source>
</evidence>
<protein>
    <recommendedName>
        <fullName evidence="2">cysteine-S-conjugate beta-lyase</fullName>
        <ecNumber evidence="2">4.4.1.13</ecNumber>
    </recommendedName>
</protein>
<feature type="domain" description="Aminotransferase class I/classII large" evidence="6">
    <location>
        <begin position="43"/>
        <end position="381"/>
    </location>
</feature>
<evidence type="ECO:0000256" key="1">
    <source>
        <dbReference type="ARBA" id="ARBA00001933"/>
    </source>
</evidence>
<dbReference type="EMBL" id="JADQAZ010000005">
    <property type="protein sequence ID" value="MBT0959505.1"/>
    <property type="molecule type" value="Genomic_DNA"/>
</dbReference>
<dbReference type="Gene3D" id="3.40.640.10">
    <property type="entry name" value="Type I PLP-dependent aspartate aminotransferase-like (Major domain)"/>
    <property type="match status" value="1"/>
</dbReference>
<comment type="cofactor">
    <cofactor evidence="1">
        <name>pyridoxal 5'-phosphate</name>
        <dbReference type="ChEBI" id="CHEBI:597326"/>
    </cofactor>
</comment>
<dbReference type="EC" id="4.4.1.13" evidence="2"/>
<name>A0AAP2CT17_9RHOB</name>
<keyword evidence="8" id="KW-1185">Reference proteome</keyword>
<dbReference type="InterPro" id="IPR015422">
    <property type="entry name" value="PyrdxlP-dep_Trfase_small"/>
</dbReference>
<accession>A0AAP2CT17</accession>
<evidence type="ECO:0000313" key="7">
    <source>
        <dbReference type="EMBL" id="MBT0959505.1"/>
    </source>
</evidence>
<comment type="similarity">
    <text evidence="5">Belongs to the class-II pyridoxal-phosphate-dependent aminotransferase family. MalY/PatB cystathionine beta-lyase subfamily.</text>
</comment>
<gene>
    <name evidence="7" type="ORF">IV417_19105</name>
</gene>
<dbReference type="PANTHER" id="PTHR43525:SF1">
    <property type="entry name" value="PROTEIN MALY"/>
    <property type="match status" value="1"/>
</dbReference>
<dbReference type="GO" id="GO:0008483">
    <property type="term" value="F:transaminase activity"/>
    <property type="evidence" value="ECO:0007669"/>
    <property type="project" value="UniProtKB-KW"/>
</dbReference>
<dbReference type="CDD" id="cd00609">
    <property type="entry name" value="AAT_like"/>
    <property type="match status" value="1"/>
</dbReference>
<comment type="caution">
    <text evidence="7">The sequence shown here is derived from an EMBL/GenBank/DDBJ whole genome shotgun (WGS) entry which is preliminary data.</text>
</comment>
<reference evidence="7 8" key="1">
    <citation type="journal article" date="2021" name="Arch. Microbiol.">
        <title>Harenicola maris gen. nov., sp. nov. isolated from the Sea of Japan shallow sediments.</title>
        <authorList>
            <person name="Romanenko L.A."/>
            <person name="Kurilenko V.V."/>
            <person name="Chernysheva N.Y."/>
            <person name="Tekutyeva L.A."/>
            <person name="Velansky P.V."/>
            <person name="Svetashev V.I."/>
            <person name="Isaeva M.P."/>
        </authorList>
    </citation>
    <scope>NUCLEOTIDE SEQUENCE [LARGE SCALE GENOMIC DNA]</scope>
    <source>
        <strain evidence="7 8">KMM 3653</strain>
    </source>
</reference>
<sequence>MNFDTPIDRRGTHCVKWDAMENIYGVSPHDGLAMWVADMEFHPPQVVQDAIKAMHDHGVYGYFGDDSKYRASIQWWMKERHSWDLDPAHIFTTHGLVHGTGMCVDAFTKPGDGVILFTPVYHAFARVIAAAGREVVECNLVNNQGRYEMDFDAYDAQMTGNERMLMLCSPHNPGGRVWTRAELEGVAAFARRHELIIVSDEIHHDLVMPGHTHIPMAHIKGIEDRLVMMTATTKTFNIAGSHTGNVIIADEGLRSAFAKRMGALGISPNSFGLFMTTAAYSPEGAEWVEAVVAYIDGNRRLFDEAIAQIPGLSSMPLEATYLSWVDFEGTGMTRDEFTDRVQKQAKIAPNHGPTFGSGGENFLRFNIAAPRAMVQEAAERLTAAFSDLQ</sequence>
<keyword evidence="4" id="KW-0456">Lyase</keyword>
<keyword evidence="3" id="KW-0663">Pyridoxal phosphate</keyword>
<dbReference type="PANTHER" id="PTHR43525">
    <property type="entry name" value="PROTEIN MALY"/>
    <property type="match status" value="1"/>
</dbReference>